<dbReference type="InterPro" id="IPR042259">
    <property type="entry name" value="Raco-like_middle_sf"/>
</dbReference>
<feature type="domain" description="RACo-like middle region" evidence="2">
    <location>
        <begin position="1"/>
        <end position="146"/>
    </location>
</feature>
<dbReference type="PANTHER" id="PTHR42895:SF1">
    <property type="entry name" value="IRON-SULFUR CLUSTER PROTEIN"/>
    <property type="match status" value="1"/>
</dbReference>
<protein>
    <recommendedName>
        <fullName evidence="4">RACo C-terminal domain-containing protein</fullName>
    </recommendedName>
</protein>
<dbReference type="InterPro" id="IPR041414">
    <property type="entry name" value="Raco-like_middle"/>
</dbReference>
<accession>X1HHW2</accession>
<sequence length="270" mass="29405">INLNDGKIYAVDSKLNSQTAYGEDVITRLTFIKENKKNLQKLNSTVINDLNELISKTCSIAKIKPSQIYEATVVGNSAMHHIFLGLDPINIGLSPFIPVIQKNLNVKAKKLNLNISRNGNIYIAPIIAGFVGADTIGVILSSQIYNEKSITLAIDIGTNGEIIIGNRKFLFVGSCAAGSALEGAHISNGMRAAAGAIDTIKIDPRDFSVSYNTIKDKKPIGICGSGLIDAMAEMLKSKIITRSGNFNREYITHERIIKNDKNIEFIIVKK</sequence>
<evidence type="ECO:0000313" key="3">
    <source>
        <dbReference type="EMBL" id="GAH69037.1"/>
    </source>
</evidence>
<proteinExistence type="predicted"/>
<evidence type="ECO:0000259" key="1">
    <source>
        <dbReference type="Pfam" id="PF14574"/>
    </source>
</evidence>
<name>X1HHW2_9ZZZZ</name>
<organism evidence="3">
    <name type="scientific">marine sediment metagenome</name>
    <dbReference type="NCBI Taxonomy" id="412755"/>
    <lineage>
        <taxon>unclassified sequences</taxon>
        <taxon>metagenomes</taxon>
        <taxon>ecological metagenomes</taxon>
    </lineage>
</organism>
<dbReference type="Pfam" id="PF17651">
    <property type="entry name" value="Raco_middle"/>
    <property type="match status" value="1"/>
</dbReference>
<dbReference type="AlphaFoldDB" id="X1HHW2"/>
<dbReference type="InterPro" id="IPR027980">
    <property type="entry name" value="RACo_C"/>
</dbReference>
<feature type="non-terminal residue" evidence="3">
    <location>
        <position position="1"/>
    </location>
</feature>
<feature type="non-terminal residue" evidence="3">
    <location>
        <position position="270"/>
    </location>
</feature>
<feature type="domain" description="RACo C-terminal" evidence="1">
    <location>
        <begin position="150"/>
        <end position="269"/>
    </location>
</feature>
<gene>
    <name evidence="3" type="ORF">S03H2_43275</name>
</gene>
<dbReference type="PANTHER" id="PTHR42895">
    <property type="entry name" value="IRON-SULFUR CLUSTER-BINDING PROTEIN-RELATED"/>
    <property type="match status" value="1"/>
</dbReference>
<evidence type="ECO:0008006" key="4">
    <source>
        <dbReference type="Google" id="ProtNLM"/>
    </source>
</evidence>
<dbReference type="Pfam" id="PF14574">
    <property type="entry name" value="RACo_C_ter"/>
    <property type="match status" value="1"/>
</dbReference>
<dbReference type="EMBL" id="BARU01026978">
    <property type="protein sequence ID" value="GAH69037.1"/>
    <property type="molecule type" value="Genomic_DNA"/>
</dbReference>
<dbReference type="Gene3D" id="3.30.420.480">
    <property type="entry name" value="Domain of unknown function (DUF4445)"/>
    <property type="match status" value="1"/>
</dbReference>
<comment type="caution">
    <text evidence="3">The sequence shown here is derived from an EMBL/GenBank/DDBJ whole genome shotgun (WGS) entry which is preliminary data.</text>
</comment>
<dbReference type="InterPro" id="IPR052911">
    <property type="entry name" value="Corrinoid_activation_enz"/>
</dbReference>
<evidence type="ECO:0000259" key="2">
    <source>
        <dbReference type="Pfam" id="PF17651"/>
    </source>
</evidence>
<reference evidence="3" key="1">
    <citation type="journal article" date="2014" name="Front. Microbiol.">
        <title>High frequency of phylogenetically diverse reductive dehalogenase-homologous genes in deep subseafloor sedimentary metagenomes.</title>
        <authorList>
            <person name="Kawai M."/>
            <person name="Futagami T."/>
            <person name="Toyoda A."/>
            <person name="Takaki Y."/>
            <person name="Nishi S."/>
            <person name="Hori S."/>
            <person name="Arai W."/>
            <person name="Tsubouchi T."/>
            <person name="Morono Y."/>
            <person name="Uchiyama I."/>
            <person name="Ito T."/>
            <person name="Fujiyama A."/>
            <person name="Inagaki F."/>
            <person name="Takami H."/>
        </authorList>
    </citation>
    <scope>NUCLEOTIDE SEQUENCE</scope>
    <source>
        <strain evidence="3">Expedition CK06-06</strain>
    </source>
</reference>